<dbReference type="PIRSF" id="PIRSF003230">
    <property type="entry name" value="YbgC"/>
    <property type="match status" value="1"/>
</dbReference>
<dbReference type="CDD" id="cd00586">
    <property type="entry name" value="4HBT"/>
    <property type="match status" value="1"/>
</dbReference>
<dbReference type="Proteomes" id="UP000317369">
    <property type="component" value="Chromosome"/>
</dbReference>
<gene>
    <name evidence="3" type="ORF">KS4_01060</name>
</gene>
<sequence>MAIIHTTQTRVRYGETDQMNTFYNAVALDWFEVGRNEALRSTGRPYTQWETDGIFLPVIEARIFYKGRANYDDLLDITATLTLEGRARLRAAVTITRPDHDGASVAEGYTIHALANPAGRPVRPPQWVTDLFTN</sequence>
<name>A0A517YPC8_9BACT</name>
<dbReference type="EMBL" id="CP036425">
    <property type="protein sequence ID" value="QDU32077.1"/>
    <property type="molecule type" value="Genomic_DNA"/>
</dbReference>
<comment type="similarity">
    <text evidence="1">Belongs to the 4-hydroxybenzoyl-CoA thioesterase family.</text>
</comment>
<dbReference type="PANTHER" id="PTHR31793">
    <property type="entry name" value="4-HYDROXYBENZOYL-COA THIOESTERASE FAMILY MEMBER"/>
    <property type="match status" value="1"/>
</dbReference>
<dbReference type="InterPro" id="IPR006684">
    <property type="entry name" value="YbgC/YbaW"/>
</dbReference>
<evidence type="ECO:0000313" key="4">
    <source>
        <dbReference type="Proteomes" id="UP000317369"/>
    </source>
</evidence>
<protein>
    <submittedName>
        <fullName evidence="3">Thioesterase superfamily protein</fullName>
    </submittedName>
</protein>
<keyword evidence="4" id="KW-1185">Reference proteome</keyword>
<dbReference type="RefSeq" id="WP_145073058.1">
    <property type="nucleotide sequence ID" value="NZ_CP036425.1"/>
</dbReference>
<dbReference type="InterPro" id="IPR029069">
    <property type="entry name" value="HotDog_dom_sf"/>
</dbReference>
<evidence type="ECO:0000313" key="3">
    <source>
        <dbReference type="EMBL" id="QDU32077.1"/>
    </source>
</evidence>
<dbReference type="PANTHER" id="PTHR31793:SF27">
    <property type="entry name" value="NOVEL THIOESTERASE SUPERFAMILY DOMAIN AND SAPOSIN A-TYPE DOMAIN CONTAINING PROTEIN (0610012H03RIK)"/>
    <property type="match status" value="1"/>
</dbReference>
<dbReference type="InterPro" id="IPR050563">
    <property type="entry name" value="4-hydroxybenzoyl-CoA_TE"/>
</dbReference>
<dbReference type="SUPFAM" id="SSF54637">
    <property type="entry name" value="Thioesterase/thiol ester dehydrase-isomerase"/>
    <property type="match status" value="1"/>
</dbReference>
<dbReference type="GO" id="GO:0047617">
    <property type="term" value="F:fatty acyl-CoA hydrolase activity"/>
    <property type="evidence" value="ECO:0007669"/>
    <property type="project" value="TreeGrafter"/>
</dbReference>
<keyword evidence="2" id="KW-0378">Hydrolase</keyword>
<organism evidence="3 4">
    <name type="scientific">Poriferisphaera corsica</name>
    <dbReference type="NCBI Taxonomy" id="2528020"/>
    <lineage>
        <taxon>Bacteria</taxon>
        <taxon>Pseudomonadati</taxon>
        <taxon>Planctomycetota</taxon>
        <taxon>Phycisphaerae</taxon>
        <taxon>Phycisphaerales</taxon>
        <taxon>Phycisphaeraceae</taxon>
        <taxon>Poriferisphaera</taxon>
    </lineage>
</organism>
<dbReference type="KEGG" id="pcor:KS4_01060"/>
<proteinExistence type="inferred from homology"/>
<dbReference type="Pfam" id="PF13279">
    <property type="entry name" value="4HBT_2"/>
    <property type="match status" value="1"/>
</dbReference>
<dbReference type="Gene3D" id="3.10.129.10">
    <property type="entry name" value="Hotdog Thioesterase"/>
    <property type="match status" value="1"/>
</dbReference>
<evidence type="ECO:0000256" key="2">
    <source>
        <dbReference type="ARBA" id="ARBA00022801"/>
    </source>
</evidence>
<accession>A0A517YPC8</accession>
<evidence type="ECO:0000256" key="1">
    <source>
        <dbReference type="ARBA" id="ARBA00005953"/>
    </source>
</evidence>
<reference evidence="3 4" key="1">
    <citation type="submission" date="2019-02" db="EMBL/GenBank/DDBJ databases">
        <title>Deep-cultivation of Planctomycetes and their phenomic and genomic characterization uncovers novel biology.</title>
        <authorList>
            <person name="Wiegand S."/>
            <person name="Jogler M."/>
            <person name="Boedeker C."/>
            <person name="Pinto D."/>
            <person name="Vollmers J."/>
            <person name="Rivas-Marin E."/>
            <person name="Kohn T."/>
            <person name="Peeters S.H."/>
            <person name="Heuer A."/>
            <person name="Rast P."/>
            <person name="Oberbeckmann S."/>
            <person name="Bunk B."/>
            <person name="Jeske O."/>
            <person name="Meyerdierks A."/>
            <person name="Storesund J.E."/>
            <person name="Kallscheuer N."/>
            <person name="Luecker S."/>
            <person name="Lage O.M."/>
            <person name="Pohl T."/>
            <person name="Merkel B.J."/>
            <person name="Hornburger P."/>
            <person name="Mueller R.-W."/>
            <person name="Bruemmer F."/>
            <person name="Labrenz M."/>
            <person name="Spormann A.M."/>
            <person name="Op den Camp H."/>
            <person name="Overmann J."/>
            <person name="Amann R."/>
            <person name="Jetten M.S.M."/>
            <person name="Mascher T."/>
            <person name="Medema M.H."/>
            <person name="Devos D.P."/>
            <person name="Kaster A.-K."/>
            <person name="Ovreas L."/>
            <person name="Rohde M."/>
            <person name="Galperin M.Y."/>
            <person name="Jogler C."/>
        </authorList>
    </citation>
    <scope>NUCLEOTIDE SEQUENCE [LARGE SCALE GENOMIC DNA]</scope>
    <source>
        <strain evidence="3 4">KS4</strain>
    </source>
</reference>
<dbReference type="OrthoDB" id="9800856at2"/>
<dbReference type="AlphaFoldDB" id="A0A517YPC8"/>